<feature type="transmembrane region" description="Helical" evidence="2">
    <location>
        <begin position="145"/>
        <end position="162"/>
    </location>
</feature>
<protein>
    <recommendedName>
        <fullName evidence="3">DUF5683 domain-containing protein</fullName>
    </recommendedName>
</protein>
<feature type="compositionally biased region" description="Low complexity" evidence="1">
    <location>
        <begin position="1"/>
        <end position="17"/>
    </location>
</feature>
<keyword evidence="5" id="KW-1185">Reference proteome</keyword>
<comment type="caution">
    <text evidence="4">The sequence shown here is derived from an EMBL/GenBank/DDBJ whole genome shotgun (WGS) entry which is preliminary data.</text>
</comment>
<proteinExistence type="predicted"/>
<name>A0ABQ1TH64_9BACT</name>
<sequence>MGNSLGNSLGNNTLNNSVLDTAQGRPIAKRKKDTAADSARRTERLLIFRLTKPAKAGLLSLIFPGGGQIYNHSYWKLPLVYGGIGAITYADFFYQVRYKEYANSLEIWRRTGTNTGDPGPRSSLETSEANVRTGLNVYRTSRDKFIAYSLLVYGVTALDAVVDAHLSEFDVSDDLSLHWYPTLIPMPSALPMPGLALTLNLNSKRSPK</sequence>
<accession>A0ABQ1TH64</accession>
<organism evidence="4 5">
    <name type="scientific">Hymenobacter cavernae</name>
    <dbReference type="NCBI Taxonomy" id="2044852"/>
    <lineage>
        <taxon>Bacteria</taxon>
        <taxon>Pseudomonadati</taxon>
        <taxon>Bacteroidota</taxon>
        <taxon>Cytophagia</taxon>
        <taxon>Cytophagales</taxon>
        <taxon>Hymenobacteraceae</taxon>
        <taxon>Hymenobacter</taxon>
    </lineage>
</organism>
<feature type="transmembrane region" description="Helical" evidence="2">
    <location>
        <begin position="182"/>
        <end position="201"/>
    </location>
</feature>
<feature type="domain" description="DUF5683" evidence="3">
    <location>
        <begin position="51"/>
        <end position="200"/>
    </location>
</feature>
<keyword evidence="2" id="KW-1133">Transmembrane helix</keyword>
<dbReference type="Pfam" id="PF18935">
    <property type="entry name" value="DUF5683"/>
    <property type="match status" value="1"/>
</dbReference>
<dbReference type="EMBL" id="BMHT01000001">
    <property type="protein sequence ID" value="GGE94172.1"/>
    <property type="molecule type" value="Genomic_DNA"/>
</dbReference>
<evidence type="ECO:0000313" key="4">
    <source>
        <dbReference type="EMBL" id="GGE94172.1"/>
    </source>
</evidence>
<reference evidence="5" key="1">
    <citation type="journal article" date="2019" name="Int. J. Syst. Evol. Microbiol.">
        <title>The Global Catalogue of Microorganisms (GCM) 10K type strain sequencing project: providing services to taxonomists for standard genome sequencing and annotation.</title>
        <authorList>
            <consortium name="The Broad Institute Genomics Platform"/>
            <consortium name="The Broad Institute Genome Sequencing Center for Infectious Disease"/>
            <person name="Wu L."/>
            <person name="Ma J."/>
        </authorList>
    </citation>
    <scope>NUCLEOTIDE SEQUENCE [LARGE SCALE GENOMIC DNA]</scope>
    <source>
        <strain evidence="5">CGMCC 1.15197</strain>
    </source>
</reference>
<dbReference type="InterPro" id="IPR043738">
    <property type="entry name" value="DUF5683"/>
</dbReference>
<evidence type="ECO:0000313" key="5">
    <source>
        <dbReference type="Proteomes" id="UP000632273"/>
    </source>
</evidence>
<keyword evidence="2" id="KW-0472">Membrane</keyword>
<evidence type="ECO:0000256" key="2">
    <source>
        <dbReference type="SAM" id="Phobius"/>
    </source>
</evidence>
<keyword evidence="2" id="KW-0812">Transmembrane</keyword>
<dbReference type="Proteomes" id="UP000632273">
    <property type="component" value="Unassembled WGS sequence"/>
</dbReference>
<feature type="region of interest" description="Disordered" evidence="1">
    <location>
        <begin position="1"/>
        <end position="36"/>
    </location>
</feature>
<evidence type="ECO:0000259" key="3">
    <source>
        <dbReference type="Pfam" id="PF18935"/>
    </source>
</evidence>
<gene>
    <name evidence="4" type="ORF">GCM10011383_01110</name>
</gene>
<evidence type="ECO:0000256" key="1">
    <source>
        <dbReference type="SAM" id="MobiDB-lite"/>
    </source>
</evidence>